<keyword evidence="8" id="KW-0694">RNA-binding</keyword>
<evidence type="ECO:0000256" key="5">
    <source>
        <dbReference type="ARBA" id="ARBA00022759"/>
    </source>
</evidence>
<dbReference type="InterPro" id="IPR013103">
    <property type="entry name" value="RVT_2"/>
</dbReference>
<keyword evidence="6" id="KW-0378">Hydrolase</keyword>
<evidence type="ECO:0000256" key="3">
    <source>
        <dbReference type="ARBA" id="ARBA00022722"/>
    </source>
</evidence>
<keyword evidence="10" id="KW-0695">RNA-directed DNA polymerase</keyword>
<reference evidence="17" key="1">
    <citation type="submission" date="2021-03" db="EMBL/GenBank/DDBJ databases">
        <title>Draft genome sequence of rust myrtle Austropuccinia psidii MF-1, a brazilian biotype.</title>
        <authorList>
            <person name="Quecine M.C."/>
            <person name="Pachon D.M.R."/>
            <person name="Bonatelli M.L."/>
            <person name="Correr F.H."/>
            <person name="Franceschini L.M."/>
            <person name="Leite T.F."/>
            <person name="Margarido G.R.A."/>
            <person name="Almeida C.A."/>
            <person name="Ferrarezi J.A."/>
            <person name="Labate C.A."/>
        </authorList>
    </citation>
    <scope>NUCLEOTIDE SEQUENCE</scope>
    <source>
        <strain evidence="17">MF-1</strain>
    </source>
</reference>
<accession>A0A9Q3IGW9</accession>
<keyword evidence="7" id="KW-0460">Magnesium</keyword>
<dbReference type="InterPro" id="IPR039537">
    <property type="entry name" value="Retrotran_Ty1/copia-like"/>
</dbReference>
<name>A0A9Q3IGW9_9BASI</name>
<evidence type="ECO:0000256" key="10">
    <source>
        <dbReference type="ARBA" id="ARBA00022918"/>
    </source>
</evidence>
<dbReference type="PANTHER" id="PTHR42648:SF11">
    <property type="entry name" value="TRANSPOSON TY4-P GAG-POL POLYPROTEIN"/>
    <property type="match status" value="1"/>
</dbReference>
<keyword evidence="5" id="KW-0255">Endonuclease</keyword>
<dbReference type="GO" id="GO:0003964">
    <property type="term" value="F:RNA-directed DNA polymerase activity"/>
    <property type="evidence" value="ECO:0007669"/>
    <property type="project" value="UniProtKB-KW"/>
</dbReference>
<keyword evidence="3" id="KW-0540">Nuclease</keyword>
<feature type="domain" description="Integrase catalytic" evidence="16">
    <location>
        <begin position="1"/>
        <end position="152"/>
    </location>
</feature>
<dbReference type="OrthoDB" id="439192at2759"/>
<dbReference type="GO" id="GO:0004519">
    <property type="term" value="F:endonuclease activity"/>
    <property type="evidence" value="ECO:0007669"/>
    <property type="project" value="UniProtKB-KW"/>
</dbReference>
<evidence type="ECO:0000256" key="1">
    <source>
        <dbReference type="ARBA" id="ARBA00022578"/>
    </source>
</evidence>
<evidence type="ECO:0000256" key="6">
    <source>
        <dbReference type="ARBA" id="ARBA00022801"/>
    </source>
</evidence>
<gene>
    <name evidence="17" type="ORF">O181_078375</name>
</gene>
<comment type="caution">
    <text evidence="17">The sequence shown here is derived from an EMBL/GenBank/DDBJ whole genome shotgun (WGS) entry which is preliminary data.</text>
</comment>
<evidence type="ECO:0000256" key="4">
    <source>
        <dbReference type="ARBA" id="ARBA00022723"/>
    </source>
</evidence>
<dbReference type="AlphaFoldDB" id="A0A9Q3IGW9"/>
<dbReference type="InterPro" id="IPR001584">
    <property type="entry name" value="Integrase_cat-core"/>
</dbReference>
<keyword evidence="18" id="KW-1185">Reference proteome</keyword>
<organism evidence="17 18">
    <name type="scientific">Austropuccinia psidii MF-1</name>
    <dbReference type="NCBI Taxonomy" id="1389203"/>
    <lineage>
        <taxon>Eukaryota</taxon>
        <taxon>Fungi</taxon>
        <taxon>Dikarya</taxon>
        <taxon>Basidiomycota</taxon>
        <taxon>Pucciniomycotina</taxon>
        <taxon>Pucciniomycetes</taxon>
        <taxon>Pucciniales</taxon>
        <taxon>Sphaerophragmiaceae</taxon>
        <taxon>Austropuccinia</taxon>
    </lineage>
</organism>
<dbReference type="PANTHER" id="PTHR42648">
    <property type="entry name" value="TRANSPOSASE, PUTATIVE-RELATED"/>
    <property type="match status" value="1"/>
</dbReference>
<evidence type="ECO:0000256" key="13">
    <source>
        <dbReference type="ARBA" id="ARBA00023268"/>
    </source>
</evidence>
<sequence length="376" mass="43639">MGPLPVSMNHMKYNLMIQDAFSRVVVEIPILDKSEAKSKLQNWMVQFMNVTNNTIKILRSDNGAEFKNNTLEQFLIRKGIVHEFAMPFEHHQNGKIERTNRTILEIARTILTASKLTITLWPWAFRHAAWIFNWTLHTDDHKTPFELLGNKKPSLEMLQVFGETSFIHDHNFKKDLLERVVIGYYLRITEDSKGWLFWIPGKKVNARSASVKFDKKLFYKPGTSHIQSIQVNNLFDKSMINEIDKQDKLITTISSTMNPDIVLPTTYRGAIHSDERDQWVAAINEELESMVEEDVFKSVELKQALAEVPHESILSPKWVFVKKPERYKARLVAQGFKQVHGINYDKTFAPTPTFNALQLLFSTTCLNNWQIKTFNV</sequence>
<evidence type="ECO:0000259" key="16">
    <source>
        <dbReference type="PROSITE" id="PS50994"/>
    </source>
</evidence>
<keyword evidence="2" id="KW-0548">Nucleotidyltransferase</keyword>
<dbReference type="InterPro" id="IPR012337">
    <property type="entry name" value="RNaseH-like_sf"/>
</dbReference>
<dbReference type="GO" id="GO:0005634">
    <property type="term" value="C:nucleus"/>
    <property type="evidence" value="ECO:0007669"/>
    <property type="project" value="UniProtKB-ARBA"/>
</dbReference>
<dbReference type="GO" id="GO:0046872">
    <property type="term" value="F:metal ion binding"/>
    <property type="evidence" value="ECO:0007669"/>
    <property type="project" value="UniProtKB-KW"/>
</dbReference>
<evidence type="ECO:0000256" key="7">
    <source>
        <dbReference type="ARBA" id="ARBA00022842"/>
    </source>
</evidence>
<keyword evidence="11" id="KW-0808">Transferase</keyword>
<evidence type="ECO:0000256" key="9">
    <source>
        <dbReference type="ARBA" id="ARBA00022908"/>
    </source>
</evidence>
<dbReference type="SUPFAM" id="SSF53098">
    <property type="entry name" value="Ribonuclease H-like"/>
    <property type="match status" value="1"/>
</dbReference>
<dbReference type="Pfam" id="PF07727">
    <property type="entry name" value="RVT_2"/>
    <property type="match status" value="1"/>
</dbReference>
<comment type="catalytic activity">
    <reaction evidence="15">
        <text>DNA(n) + a 2'-deoxyribonucleoside 5'-triphosphate = DNA(n+1) + diphosphate</text>
        <dbReference type="Rhea" id="RHEA:22508"/>
        <dbReference type="Rhea" id="RHEA-COMP:17339"/>
        <dbReference type="Rhea" id="RHEA-COMP:17340"/>
        <dbReference type="ChEBI" id="CHEBI:33019"/>
        <dbReference type="ChEBI" id="CHEBI:61560"/>
        <dbReference type="ChEBI" id="CHEBI:173112"/>
        <dbReference type="EC" id="2.7.7.7"/>
    </reaction>
</comment>
<keyword evidence="13" id="KW-0511">Multifunctional enzyme</keyword>
<dbReference type="GO" id="GO:0003723">
    <property type="term" value="F:RNA binding"/>
    <property type="evidence" value="ECO:0007669"/>
    <property type="project" value="UniProtKB-KW"/>
</dbReference>
<evidence type="ECO:0000256" key="14">
    <source>
        <dbReference type="ARBA" id="ARBA00048173"/>
    </source>
</evidence>
<evidence type="ECO:0000313" key="17">
    <source>
        <dbReference type="EMBL" id="MBW0538660.1"/>
    </source>
</evidence>
<protein>
    <recommendedName>
        <fullName evidence="16">Integrase catalytic domain-containing protein</fullName>
    </recommendedName>
</protein>
<evidence type="ECO:0000256" key="11">
    <source>
        <dbReference type="ARBA" id="ARBA00022932"/>
    </source>
</evidence>
<keyword evidence="11" id="KW-0239">DNA-directed DNA polymerase</keyword>
<dbReference type="InterPro" id="IPR036397">
    <property type="entry name" value="RNaseH_sf"/>
</dbReference>
<keyword evidence="12" id="KW-0233">DNA recombination</keyword>
<evidence type="ECO:0000313" key="18">
    <source>
        <dbReference type="Proteomes" id="UP000765509"/>
    </source>
</evidence>
<dbReference type="GO" id="GO:0015074">
    <property type="term" value="P:DNA integration"/>
    <property type="evidence" value="ECO:0007669"/>
    <property type="project" value="UniProtKB-KW"/>
</dbReference>
<dbReference type="Gene3D" id="3.30.420.10">
    <property type="entry name" value="Ribonuclease H-like superfamily/Ribonuclease H"/>
    <property type="match status" value="1"/>
</dbReference>
<keyword evidence="4" id="KW-0479">Metal-binding</keyword>
<proteinExistence type="predicted"/>
<dbReference type="PROSITE" id="PS50994">
    <property type="entry name" value="INTEGRASE"/>
    <property type="match status" value="1"/>
</dbReference>
<keyword evidence="9" id="KW-0229">DNA integration</keyword>
<comment type="catalytic activity">
    <reaction evidence="14">
        <text>DNA(n) + a 2'-deoxyribonucleoside 5'-triphosphate = DNA(n+1) + diphosphate</text>
        <dbReference type="Rhea" id="RHEA:22508"/>
        <dbReference type="Rhea" id="RHEA-COMP:17339"/>
        <dbReference type="Rhea" id="RHEA-COMP:17340"/>
        <dbReference type="ChEBI" id="CHEBI:33019"/>
        <dbReference type="ChEBI" id="CHEBI:61560"/>
        <dbReference type="ChEBI" id="CHEBI:173112"/>
        <dbReference type="EC" id="2.7.7.49"/>
    </reaction>
</comment>
<evidence type="ECO:0000256" key="15">
    <source>
        <dbReference type="ARBA" id="ARBA00049244"/>
    </source>
</evidence>
<evidence type="ECO:0000256" key="8">
    <source>
        <dbReference type="ARBA" id="ARBA00022884"/>
    </source>
</evidence>
<keyword evidence="1" id="KW-0815">Transposition</keyword>
<dbReference type="GO" id="GO:0016787">
    <property type="term" value="F:hydrolase activity"/>
    <property type="evidence" value="ECO:0007669"/>
    <property type="project" value="UniProtKB-KW"/>
</dbReference>
<evidence type="ECO:0000256" key="2">
    <source>
        <dbReference type="ARBA" id="ARBA00022695"/>
    </source>
</evidence>
<dbReference type="GO" id="GO:0006310">
    <property type="term" value="P:DNA recombination"/>
    <property type="evidence" value="ECO:0007669"/>
    <property type="project" value="UniProtKB-KW"/>
</dbReference>
<dbReference type="GO" id="GO:0032196">
    <property type="term" value="P:transposition"/>
    <property type="evidence" value="ECO:0007669"/>
    <property type="project" value="UniProtKB-KW"/>
</dbReference>
<evidence type="ECO:0000256" key="12">
    <source>
        <dbReference type="ARBA" id="ARBA00023172"/>
    </source>
</evidence>
<dbReference type="Proteomes" id="UP000765509">
    <property type="component" value="Unassembled WGS sequence"/>
</dbReference>
<dbReference type="EMBL" id="AVOT02043234">
    <property type="protein sequence ID" value="MBW0538660.1"/>
    <property type="molecule type" value="Genomic_DNA"/>
</dbReference>
<dbReference type="GO" id="GO:0003887">
    <property type="term" value="F:DNA-directed DNA polymerase activity"/>
    <property type="evidence" value="ECO:0007669"/>
    <property type="project" value="UniProtKB-KW"/>
</dbReference>